<keyword evidence="1 2" id="KW-0732">Signal</keyword>
<evidence type="ECO:0000313" key="4">
    <source>
        <dbReference type="Proteomes" id="UP000682416"/>
    </source>
</evidence>
<dbReference type="PROSITE" id="PS51257">
    <property type="entry name" value="PROKAR_LIPOPROTEIN"/>
    <property type="match status" value="1"/>
</dbReference>
<dbReference type="KEGG" id="nec:KGD82_14975"/>
<evidence type="ECO:0000256" key="2">
    <source>
        <dbReference type="SAM" id="SignalP"/>
    </source>
</evidence>
<feature type="chain" id="PRO_5039588386" evidence="2">
    <location>
        <begin position="22"/>
        <end position="347"/>
    </location>
</feature>
<organism evidence="3 4">
    <name type="scientific">Nocardiopsis eucommiae</name>
    <dbReference type="NCBI Taxonomy" id="2831970"/>
    <lineage>
        <taxon>Bacteria</taxon>
        <taxon>Bacillati</taxon>
        <taxon>Actinomycetota</taxon>
        <taxon>Actinomycetes</taxon>
        <taxon>Streptosporangiales</taxon>
        <taxon>Nocardiopsidaceae</taxon>
        <taxon>Nocardiopsis</taxon>
    </lineage>
</organism>
<evidence type="ECO:0000313" key="3">
    <source>
        <dbReference type="EMBL" id="QVJ00154.1"/>
    </source>
</evidence>
<protein>
    <submittedName>
        <fullName evidence="3">Extracellular solute-binding protein</fullName>
    </submittedName>
</protein>
<dbReference type="EMBL" id="CP074402">
    <property type="protein sequence ID" value="QVJ00154.1"/>
    <property type="molecule type" value="Genomic_DNA"/>
</dbReference>
<sequence>MSHRRTALTGAAVTLSVLALASCGNVDAPPGSASGDGGVVITYNSPSEWGNYGEVLRAFTEETGVTAPNDPKNSGQALAALQAEKGSPVADVAYTGIAFGEQLVEAGVLQEYVPEGADQVPDELRDPDGAWTSVHTGTIAFIVNEDHLDGAPVPRGWDDLLDPAYEGKVGYLDPTQAAVGYSAATAVNVALGGDFDDWGPGLDYLNGLKDNGASTSAQTATAKVAQGEIPILIDTDFNGYKLRDEGANVSVVIPEEGSLQIPYIVGLVEGAPNEDNGRALLDFYFSERGQGLFAAGYMRPVIGEMPDELADKVLPPEEYERATTVDYVEQGQRQQEFIELYQDEVGF</sequence>
<name>A0A975QJ85_9ACTN</name>
<dbReference type="GO" id="GO:0030975">
    <property type="term" value="F:thiamine binding"/>
    <property type="evidence" value="ECO:0007669"/>
    <property type="project" value="TreeGrafter"/>
</dbReference>
<keyword evidence="4" id="KW-1185">Reference proteome</keyword>
<dbReference type="GO" id="GO:0030288">
    <property type="term" value="C:outer membrane-bounded periplasmic space"/>
    <property type="evidence" value="ECO:0007669"/>
    <property type="project" value="TreeGrafter"/>
</dbReference>
<dbReference type="GO" id="GO:0030976">
    <property type="term" value="F:thiamine pyrophosphate binding"/>
    <property type="evidence" value="ECO:0007669"/>
    <property type="project" value="TreeGrafter"/>
</dbReference>
<dbReference type="PROSITE" id="PS51318">
    <property type="entry name" value="TAT"/>
    <property type="match status" value="1"/>
</dbReference>
<dbReference type="InterPro" id="IPR006311">
    <property type="entry name" value="TAT_signal"/>
</dbReference>
<dbReference type="AlphaFoldDB" id="A0A975QJ85"/>
<proteinExistence type="predicted"/>
<dbReference type="SUPFAM" id="SSF53850">
    <property type="entry name" value="Periplasmic binding protein-like II"/>
    <property type="match status" value="1"/>
</dbReference>
<feature type="signal peptide" evidence="2">
    <location>
        <begin position="1"/>
        <end position="21"/>
    </location>
</feature>
<reference evidence="3" key="1">
    <citation type="submission" date="2021-05" db="EMBL/GenBank/DDBJ databases">
        <authorList>
            <person name="Kaiqin L."/>
            <person name="Jian G."/>
        </authorList>
    </citation>
    <scope>NUCLEOTIDE SEQUENCE</scope>
    <source>
        <strain evidence="3">HDS5</strain>
    </source>
</reference>
<dbReference type="Pfam" id="PF13343">
    <property type="entry name" value="SBP_bac_6"/>
    <property type="match status" value="1"/>
</dbReference>
<dbReference type="PANTHER" id="PTHR30006:SF2">
    <property type="entry name" value="ABC TRANSPORTER SUBSTRATE-BINDING PROTEIN"/>
    <property type="match status" value="1"/>
</dbReference>
<dbReference type="Proteomes" id="UP000682416">
    <property type="component" value="Chromosome"/>
</dbReference>
<accession>A0A975QJ85</accession>
<gene>
    <name evidence="3" type="ORF">KGD82_14975</name>
</gene>
<dbReference type="GO" id="GO:0015888">
    <property type="term" value="P:thiamine transport"/>
    <property type="evidence" value="ECO:0007669"/>
    <property type="project" value="TreeGrafter"/>
</dbReference>
<dbReference type="Gene3D" id="3.40.190.10">
    <property type="entry name" value="Periplasmic binding protein-like II"/>
    <property type="match status" value="2"/>
</dbReference>
<evidence type="ECO:0000256" key="1">
    <source>
        <dbReference type="ARBA" id="ARBA00022729"/>
    </source>
</evidence>
<dbReference type="PANTHER" id="PTHR30006">
    <property type="entry name" value="THIAMINE-BINDING PERIPLASMIC PROTEIN-RELATED"/>
    <property type="match status" value="1"/>
</dbReference>